<dbReference type="GO" id="GO:0008610">
    <property type="term" value="P:lipid biosynthetic process"/>
    <property type="evidence" value="ECO:0007669"/>
    <property type="project" value="UniProtKB-ARBA"/>
</dbReference>
<gene>
    <name evidence="3" type="ORF">AN217_00075</name>
</gene>
<organism evidence="3 4">
    <name type="scientific">Streptomyces qinglanensis</name>
    <dbReference type="NCBI Taxonomy" id="943816"/>
    <lineage>
        <taxon>Bacteria</taxon>
        <taxon>Bacillati</taxon>
        <taxon>Actinomycetota</taxon>
        <taxon>Actinomycetes</taxon>
        <taxon>Kitasatosporales</taxon>
        <taxon>Streptomycetaceae</taxon>
        <taxon>Streptomyces</taxon>
    </lineage>
</organism>
<dbReference type="PANTHER" id="PTHR45398">
    <property type="match status" value="1"/>
</dbReference>
<protein>
    <recommendedName>
        <fullName evidence="2">Condensation domain-containing protein</fullName>
    </recommendedName>
</protein>
<feature type="domain" description="Condensation" evidence="2">
    <location>
        <begin position="23"/>
        <end position="469"/>
    </location>
</feature>
<proteinExistence type="predicted"/>
<dbReference type="FunFam" id="3.30.559.10:FF:000012">
    <property type="entry name" value="Non-ribosomal peptide synthetase"/>
    <property type="match status" value="1"/>
</dbReference>
<sequence>MEQKSKQKSHAIRPRDRDPDDGLPLSFAQRRLWFLDQLYPGRAEYVIPFGLRLRGRLDGTCLDSALSGLVERHEALRTRFALAADGEPRQVITAPPRVKATVIDLSAHAEGDHREQAVRKAVAAESRKPFDLASGRLLRALVLELAPEEHLLLVTVHHIAADGWSLHILADELQRLYAAALAGTRSGLPEPVAQYADFALWQRDQLTGTTLHRHLEFWRDRLAGMEALELPTDRPRPTNRSGASSTLNFSVPLHVADGLRAVAAGRGASLFMVALAAFQVTLSRWTGQREVAVGAPIAGRNRAEIEDMVGFFVNTLVMRGEVTDEATFGNLVERVRDYCLDAYAHQDMPFERIVEDLAPERDLARSPLVQVMFALQNVRETEWQLPGLEAEAFDVESQESQFDLWCFLSETSDGGLDGQLRYSSELFDSETVERLAASFTAALTTGAFDPAARTSTWDLLGEKDRRRLLTEFNDTRVPYADDITVCELVEARVALVPDAVAV</sequence>
<reference evidence="3 4" key="1">
    <citation type="journal article" date="2016" name="Front. Microbiol.">
        <title>Comparative Genomics Analysis of Streptomyces Species Reveals Their Adaptation to the Marine Environment and Their Diversity at the Genomic Level.</title>
        <authorList>
            <person name="Tian X."/>
            <person name="Zhang Z."/>
            <person name="Yang T."/>
            <person name="Chen M."/>
            <person name="Li J."/>
            <person name="Chen F."/>
            <person name="Yang J."/>
            <person name="Li W."/>
            <person name="Zhang B."/>
            <person name="Zhang Z."/>
            <person name="Wu J."/>
            <person name="Zhang C."/>
            <person name="Long L."/>
            <person name="Xiao J."/>
        </authorList>
    </citation>
    <scope>NUCLEOTIDE SEQUENCE [LARGE SCALE GENOMIC DNA]</scope>
    <source>
        <strain evidence="3 4">SCSIO M10379</strain>
    </source>
</reference>
<dbReference type="CDD" id="cd19531">
    <property type="entry name" value="LCL_NRPS-like"/>
    <property type="match status" value="1"/>
</dbReference>
<dbReference type="Pfam" id="PF00668">
    <property type="entry name" value="Condensation"/>
    <property type="match status" value="1"/>
</dbReference>
<dbReference type="InterPro" id="IPR001242">
    <property type="entry name" value="Condensation_dom"/>
</dbReference>
<dbReference type="Gene3D" id="3.30.559.30">
    <property type="entry name" value="Nonribosomal peptide synthetase, condensation domain"/>
    <property type="match status" value="1"/>
</dbReference>
<dbReference type="SUPFAM" id="SSF52777">
    <property type="entry name" value="CoA-dependent acyltransferases"/>
    <property type="match status" value="2"/>
</dbReference>
<dbReference type="EMBL" id="LJGV01000016">
    <property type="protein sequence ID" value="OEV02563.1"/>
    <property type="molecule type" value="Genomic_DNA"/>
</dbReference>
<dbReference type="InterPro" id="IPR023213">
    <property type="entry name" value="CAT-like_dom_sf"/>
</dbReference>
<feature type="region of interest" description="Disordered" evidence="1">
    <location>
        <begin position="1"/>
        <end position="23"/>
    </location>
</feature>
<evidence type="ECO:0000313" key="3">
    <source>
        <dbReference type="EMBL" id="OEV02563.1"/>
    </source>
</evidence>
<dbReference type="AlphaFoldDB" id="A0A1E7KFC2"/>
<feature type="compositionally biased region" description="Basic residues" evidence="1">
    <location>
        <begin position="1"/>
        <end position="12"/>
    </location>
</feature>
<feature type="non-terminal residue" evidence="3">
    <location>
        <position position="502"/>
    </location>
</feature>
<dbReference type="GO" id="GO:0003824">
    <property type="term" value="F:catalytic activity"/>
    <property type="evidence" value="ECO:0007669"/>
    <property type="project" value="InterPro"/>
</dbReference>
<evidence type="ECO:0000256" key="1">
    <source>
        <dbReference type="SAM" id="MobiDB-lite"/>
    </source>
</evidence>
<dbReference type="PANTHER" id="PTHR45398:SF1">
    <property type="entry name" value="ENZYME, PUTATIVE (JCVI)-RELATED"/>
    <property type="match status" value="1"/>
</dbReference>
<evidence type="ECO:0000259" key="2">
    <source>
        <dbReference type="Pfam" id="PF00668"/>
    </source>
</evidence>
<dbReference type="Gene3D" id="3.30.559.10">
    <property type="entry name" value="Chloramphenicol acetyltransferase-like domain"/>
    <property type="match status" value="1"/>
</dbReference>
<comment type="caution">
    <text evidence="3">The sequence shown here is derived from an EMBL/GenBank/DDBJ whole genome shotgun (WGS) entry which is preliminary data.</text>
</comment>
<name>A0A1E7KFC2_9ACTN</name>
<accession>A0A1E7KFC2</accession>
<dbReference type="Proteomes" id="UP000175829">
    <property type="component" value="Unassembled WGS sequence"/>
</dbReference>
<evidence type="ECO:0000313" key="4">
    <source>
        <dbReference type="Proteomes" id="UP000175829"/>
    </source>
</evidence>